<dbReference type="FunFam" id="3.30.160.60:FF:000446">
    <property type="entry name" value="Zinc finger protein"/>
    <property type="match status" value="1"/>
</dbReference>
<evidence type="ECO:0000256" key="12">
    <source>
        <dbReference type="SAM" id="Coils"/>
    </source>
</evidence>
<evidence type="ECO:0000256" key="1">
    <source>
        <dbReference type="ARBA" id="ARBA00003767"/>
    </source>
</evidence>
<dbReference type="Gene3D" id="3.30.160.60">
    <property type="entry name" value="Classic Zinc Finger"/>
    <property type="match status" value="4"/>
</dbReference>
<evidence type="ECO:0000313" key="15">
    <source>
        <dbReference type="EMBL" id="KAL2077743.1"/>
    </source>
</evidence>
<evidence type="ECO:0000256" key="9">
    <source>
        <dbReference type="ARBA" id="ARBA00023163"/>
    </source>
</evidence>
<feature type="domain" description="C2H2-type" evidence="14">
    <location>
        <begin position="441"/>
        <end position="468"/>
    </location>
</feature>
<keyword evidence="16" id="KW-1185">Reference proteome</keyword>
<organism evidence="15 16">
    <name type="scientific">Coilia grayii</name>
    <name type="common">Gray's grenadier anchovy</name>
    <dbReference type="NCBI Taxonomy" id="363190"/>
    <lineage>
        <taxon>Eukaryota</taxon>
        <taxon>Metazoa</taxon>
        <taxon>Chordata</taxon>
        <taxon>Craniata</taxon>
        <taxon>Vertebrata</taxon>
        <taxon>Euteleostomi</taxon>
        <taxon>Actinopterygii</taxon>
        <taxon>Neopterygii</taxon>
        <taxon>Teleostei</taxon>
        <taxon>Clupei</taxon>
        <taxon>Clupeiformes</taxon>
        <taxon>Clupeoidei</taxon>
        <taxon>Engraulidae</taxon>
        <taxon>Coilinae</taxon>
        <taxon>Coilia</taxon>
    </lineage>
</organism>
<dbReference type="FunFam" id="3.30.160.60:FF:000839">
    <property type="entry name" value="Zinc finger protein 691"/>
    <property type="match status" value="1"/>
</dbReference>
<evidence type="ECO:0000256" key="11">
    <source>
        <dbReference type="PROSITE-ProRule" id="PRU00042"/>
    </source>
</evidence>
<dbReference type="EMBL" id="JBHFQA010000024">
    <property type="protein sequence ID" value="KAL2077743.1"/>
    <property type="molecule type" value="Genomic_DNA"/>
</dbReference>
<feature type="compositionally biased region" description="Basic and acidic residues" evidence="13">
    <location>
        <begin position="206"/>
        <end position="221"/>
    </location>
</feature>
<feature type="region of interest" description="Disordered" evidence="13">
    <location>
        <begin position="90"/>
        <end position="110"/>
    </location>
</feature>
<gene>
    <name evidence="15" type="ORF">ACEWY4_027247</name>
</gene>
<keyword evidence="7" id="KW-0805">Transcription regulation</keyword>
<feature type="region of interest" description="Disordered" evidence="13">
    <location>
        <begin position="279"/>
        <end position="309"/>
    </location>
</feature>
<dbReference type="Proteomes" id="UP001591681">
    <property type="component" value="Unassembled WGS sequence"/>
</dbReference>
<dbReference type="InterPro" id="IPR013087">
    <property type="entry name" value="Znf_C2H2_type"/>
</dbReference>
<comment type="subcellular location">
    <subcellularLocation>
        <location evidence="2">Nucleus</location>
    </subcellularLocation>
</comment>
<feature type="domain" description="C2H2-type" evidence="14">
    <location>
        <begin position="357"/>
        <end position="384"/>
    </location>
</feature>
<dbReference type="SMART" id="SM00355">
    <property type="entry name" value="ZnF_C2H2"/>
    <property type="match status" value="4"/>
</dbReference>
<feature type="domain" description="C2H2-type" evidence="14">
    <location>
        <begin position="413"/>
        <end position="440"/>
    </location>
</feature>
<evidence type="ECO:0000256" key="3">
    <source>
        <dbReference type="ARBA" id="ARBA00022723"/>
    </source>
</evidence>
<keyword evidence="4" id="KW-0677">Repeat</keyword>
<keyword evidence="9" id="KW-0804">Transcription</keyword>
<feature type="compositionally biased region" description="Polar residues" evidence="13">
    <location>
        <begin position="91"/>
        <end position="101"/>
    </location>
</feature>
<evidence type="ECO:0000256" key="4">
    <source>
        <dbReference type="ARBA" id="ARBA00022737"/>
    </source>
</evidence>
<comment type="caution">
    <text evidence="15">The sequence shown here is derived from an EMBL/GenBank/DDBJ whole genome shotgun (WGS) entry which is preliminary data.</text>
</comment>
<feature type="coiled-coil region" evidence="12">
    <location>
        <begin position="41"/>
        <end position="68"/>
    </location>
</feature>
<dbReference type="GO" id="GO:0005634">
    <property type="term" value="C:nucleus"/>
    <property type="evidence" value="ECO:0007669"/>
    <property type="project" value="UniProtKB-SubCell"/>
</dbReference>
<evidence type="ECO:0000256" key="8">
    <source>
        <dbReference type="ARBA" id="ARBA00023125"/>
    </source>
</evidence>
<keyword evidence="5 11" id="KW-0863">Zinc-finger</keyword>
<reference evidence="15 16" key="1">
    <citation type="submission" date="2024-09" db="EMBL/GenBank/DDBJ databases">
        <title>A chromosome-level genome assembly of Gray's grenadier anchovy, Coilia grayii.</title>
        <authorList>
            <person name="Fu Z."/>
        </authorList>
    </citation>
    <scope>NUCLEOTIDE SEQUENCE [LARGE SCALE GENOMIC DNA]</scope>
    <source>
        <strain evidence="15">G4</strain>
        <tissue evidence="15">Muscle</tissue>
    </source>
</reference>
<dbReference type="PROSITE" id="PS50157">
    <property type="entry name" value="ZINC_FINGER_C2H2_2"/>
    <property type="match status" value="4"/>
</dbReference>
<comment type="function">
    <text evidence="1">May be involved in transcriptional regulation.</text>
</comment>
<evidence type="ECO:0000256" key="2">
    <source>
        <dbReference type="ARBA" id="ARBA00004123"/>
    </source>
</evidence>
<dbReference type="SUPFAM" id="SSF57667">
    <property type="entry name" value="beta-beta-alpha zinc fingers"/>
    <property type="match status" value="2"/>
</dbReference>
<evidence type="ECO:0000256" key="10">
    <source>
        <dbReference type="ARBA" id="ARBA00023242"/>
    </source>
</evidence>
<feature type="region of interest" description="Disordered" evidence="13">
    <location>
        <begin position="140"/>
        <end position="221"/>
    </location>
</feature>
<keyword evidence="10" id="KW-0539">Nucleus</keyword>
<evidence type="ECO:0000256" key="13">
    <source>
        <dbReference type="SAM" id="MobiDB-lite"/>
    </source>
</evidence>
<sequence length="475" mass="53630">MSSSALFQSKLVSIMEILVNSAVADICRLVDDGAAVLHFEISRSKSENEDLRLKLQLLERELQTVRRGKKTLNSVGIQCADPSERHELSTMIKQEQHSSSLQEEKERTATSLPQVIHGQLECQHLAKDWTLSEQSARTDKSCDRALPNEPSLNHHQELTTRHHRNTNRTQVNSHQPGRTAEGQYEIGESNIGHRSRTNSRLQSRSEATHREESSLPLKSENKLSCEQDSKYDQTHQELQQQHQQQLPFFSSEPYSNLKDKTGLLSDVCEVEYELNDEDCCQDDQDSVNSRHQMRPKQEADGEGSSSEQVVHAPVPLDISPQCLYQAASQLTFALQEVTGGGPAAGVEPSGPTAARPHVCPQCGRGFAHTHVLKRHLVVHSGLRPYPCGYCGKRFSLRDSLRRHQRIHTGERPYGCQLCGKRFTQRTHLNIHLSVHTGIRPFTCTHCGRSFTQTHVLRRHMRVHAAEGLSFYQENS</sequence>
<keyword evidence="8" id="KW-0238">DNA-binding</keyword>
<evidence type="ECO:0000256" key="6">
    <source>
        <dbReference type="ARBA" id="ARBA00022833"/>
    </source>
</evidence>
<dbReference type="FunFam" id="3.30.160.60:FF:000097">
    <property type="entry name" value="Zinc finger protein"/>
    <property type="match status" value="1"/>
</dbReference>
<dbReference type="GO" id="GO:0003677">
    <property type="term" value="F:DNA binding"/>
    <property type="evidence" value="ECO:0007669"/>
    <property type="project" value="UniProtKB-KW"/>
</dbReference>
<dbReference type="PANTHER" id="PTHR16515:SF66">
    <property type="entry name" value="C2H2-TYPE DOMAIN-CONTAINING PROTEIN"/>
    <property type="match status" value="1"/>
</dbReference>
<accession>A0ABD1IRX0</accession>
<evidence type="ECO:0000256" key="5">
    <source>
        <dbReference type="ARBA" id="ARBA00022771"/>
    </source>
</evidence>
<evidence type="ECO:0000256" key="7">
    <source>
        <dbReference type="ARBA" id="ARBA00023015"/>
    </source>
</evidence>
<dbReference type="FunFam" id="3.30.160.60:FF:002349">
    <property type="entry name" value="Zinc finger and BTB domain-containing 40"/>
    <property type="match status" value="1"/>
</dbReference>
<feature type="domain" description="C2H2-type" evidence="14">
    <location>
        <begin position="385"/>
        <end position="412"/>
    </location>
</feature>
<dbReference type="AlphaFoldDB" id="A0ABD1IRX0"/>
<evidence type="ECO:0000259" key="14">
    <source>
        <dbReference type="PROSITE" id="PS50157"/>
    </source>
</evidence>
<name>A0ABD1IRX0_9TELE</name>
<dbReference type="InterPro" id="IPR036236">
    <property type="entry name" value="Znf_C2H2_sf"/>
</dbReference>
<dbReference type="PROSITE" id="PS00028">
    <property type="entry name" value="ZINC_FINGER_C2H2_1"/>
    <property type="match status" value="4"/>
</dbReference>
<dbReference type="GO" id="GO:0008270">
    <property type="term" value="F:zinc ion binding"/>
    <property type="evidence" value="ECO:0007669"/>
    <property type="project" value="UniProtKB-KW"/>
</dbReference>
<dbReference type="InterPro" id="IPR050331">
    <property type="entry name" value="Zinc_finger"/>
</dbReference>
<dbReference type="Pfam" id="PF00096">
    <property type="entry name" value="zf-C2H2"/>
    <property type="match status" value="3"/>
</dbReference>
<evidence type="ECO:0000313" key="16">
    <source>
        <dbReference type="Proteomes" id="UP001591681"/>
    </source>
</evidence>
<keyword evidence="3" id="KW-0479">Metal-binding</keyword>
<keyword evidence="12" id="KW-0175">Coiled coil</keyword>
<dbReference type="PANTHER" id="PTHR16515">
    <property type="entry name" value="PR DOMAIN ZINC FINGER PROTEIN"/>
    <property type="match status" value="1"/>
</dbReference>
<proteinExistence type="predicted"/>
<keyword evidence="6" id="KW-0862">Zinc</keyword>
<protein>
    <recommendedName>
        <fullName evidence="14">C2H2-type domain-containing protein</fullName>
    </recommendedName>
</protein>